<dbReference type="InterPro" id="IPR011006">
    <property type="entry name" value="CheY-like_superfamily"/>
</dbReference>
<keyword evidence="5" id="KW-1185">Reference proteome</keyword>
<accession>A0A2T1BWT6</accession>
<comment type="caution">
    <text evidence="4">The sequence shown here is derived from an EMBL/GenBank/DDBJ whole genome shotgun (WGS) entry which is preliminary data.</text>
</comment>
<feature type="modified residue" description="4-aspartylphosphate" evidence="2">
    <location>
        <position position="54"/>
    </location>
</feature>
<evidence type="ECO:0000259" key="3">
    <source>
        <dbReference type="PROSITE" id="PS50110"/>
    </source>
</evidence>
<dbReference type="EMBL" id="PVWJ01000230">
    <property type="protein sequence ID" value="PSB00384.1"/>
    <property type="molecule type" value="Genomic_DNA"/>
</dbReference>
<dbReference type="Gene3D" id="3.40.50.2300">
    <property type="match status" value="1"/>
</dbReference>
<dbReference type="PROSITE" id="PS50110">
    <property type="entry name" value="RESPONSE_REGULATORY"/>
    <property type="match status" value="1"/>
</dbReference>
<keyword evidence="1 2" id="KW-0597">Phosphoprotein</keyword>
<dbReference type="PANTHER" id="PTHR44591:SF23">
    <property type="entry name" value="CHEY SUBFAMILY"/>
    <property type="match status" value="1"/>
</dbReference>
<dbReference type="Pfam" id="PF00072">
    <property type="entry name" value="Response_reg"/>
    <property type="match status" value="1"/>
</dbReference>
<dbReference type="Proteomes" id="UP000238762">
    <property type="component" value="Unassembled WGS sequence"/>
</dbReference>
<sequence>MTANKILVIDDSGVIRKTVREMLPKGNFEVLEAKDGVEGLNLIHQEKPSLIMLDFILPKLSGWEIFQQVQVQPELQKIPLVIMSGRKEEVTSKISEPFEFFEFIEKPFDKKGLTEAIKEAMRKVRLRPASIVTASIPPGMGGVNRSNEAGALEIQALKHKIAKMQGEIDIMKKQLAQVISYIKQKV</sequence>
<dbReference type="SMART" id="SM00448">
    <property type="entry name" value="REC"/>
    <property type="match status" value="1"/>
</dbReference>
<evidence type="ECO:0000313" key="4">
    <source>
        <dbReference type="EMBL" id="PSB00384.1"/>
    </source>
</evidence>
<organism evidence="4 5">
    <name type="scientific">Merismopedia glauca CCAP 1448/3</name>
    <dbReference type="NCBI Taxonomy" id="1296344"/>
    <lineage>
        <taxon>Bacteria</taxon>
        <taxon>Bacillati</taxon>
        <taxon>Cyanobacteriota</taxon>
        <taxon>Cyanophyceae</taxon>
        <taxon>Synechococcales</taxon>
        <taxon>Merismopediaceae</taxon>
        <taxon>Merismopedia</taxon>
    </lineage>
</organism>
<evidence type="ECO:0000256" key="1">
    <source>
        <dbReference type="ARBA" id="ARBA00022553"/>
    </source>
</evidence>
<dbReference type="AlphaFoldDB" id="A0A2T1BWT6"/>
<evidence type="ECO:0000256" key="2">
    <source>
        <dbReference type="PROSITE-ProRule" id="PRU00169"/>
    </source>
</evidence>
<proteinExistence type="predicted"/>
<dbReference type="RefSeq" id="WP_106292085.1">
    <property type="nucleotide sequence ID" value="NZ_CAWNTC010000058.1"/>
</dbReference>
<evidence type="ECO:0000313" key="5">
    <source>
        <dbReference type="Proteomes" id="UP000238762"/>
    </source>
</evidence>
<dbReference type="InterPro" id="IPR001789">
    <property type="entry name" value="Sig_transdc_resp-reg_receiver"/>
</dbReference>
<reference evidence="4 5" key="2">
    <citation type="submission" date="2018-03" db="EMBL/GenBank/DDBJ databases">
        <title>The ancient ancestry and fast evolution of plastids.</title>
        <authorList>
            <person name="Moore K.R."/>
            <person name="Magnabosco C."/>
            <person name="Momper L."/>
            <person name="Gold D.A."/>
            <person name="Bosak T."/>
            <person name="Fournier G.P."/>
        </authorList>
    </citation>
    <scope>NUCLEOTIDE SEQUENCE [LARGE SCALE GENOMIC DNA]</scope>
    <source>
        <strain evidence="4 5">CCAP 1448/3</strain>
    </source>
</reference>
<dbReference type="CDD" id="cd00156">
    <property type="entry name" value="REC"/>
    <property type="match status" value="1"/>
</dbReference>
<gene>
    <name evidence="4" type="ORF">C7B64_23825</name>
</gene>
<reference evidence="4 5" key="1">
    <citation type="submission" date="2018-02" db="EMBL/GenBank/DDBJ databases">
        <authorList>
            <person name="Cohen D.B."/>
            <person name="Kent A.D."/>
        </authorList>
    </citation>
    <scope>NUCLEOTIDE SEQUENCE [LARGE SCALE GENOMIC DNA]</scope>
    <source>
        <strain evidence="4 5">CCAP 1448/3</strain>
    </source>
</reference>
<feature type="domain" description="Response regulatory" evidence="3">
    <location>
        <begin position="5"/>
        <end position="121"/>
    </location>
</feature>
<protein>
    <submittedName>
        <fullName evidence="4">Two-component system response regulator</fullName>
    </submittedName>
</protein>
<dbReference type="GO" id="GO:0000160">
    <property type="term" value="P:phosphorelay signal transduction system"/>
    <property type="evidence" value="ECO:0007669"/>
    <property type="project" value="InterPro"/>
</dbReference>
<dbReference type="PANTHER" id="PTHR44591">
    <property type="entry name" value="STRESS RESPONSE REGULATOR PROTEIN 1"/>
    <property type="match status" value="1"/>
</dbReference>
<dbReference type="SUPFAM" id="SSF52172">
    <property type="entry name" value="CheY-like"/>
    <property type="match status" value="1"/>
</dbReference>
<dbReference type="OrthoDB" id="9773113at2"/>
<dbReference type="InterPro" id="IPR050595">
    <property type="entry name" value="Bact_response_regulator"/>
</dbReference>
<name>A0A2T1BWT6_9CYAN</name>